<feature type="chain" id="PRO_5034520926" description="Mid2 domain-containing protein" evidence="3">
    <location>
        <begin position="30"/>
        <end position="387"/>
    </location>
</feature>
<keyword evidence="3" id="KW-0732">Signal</keyword>
<dbReference type="EMBL" id="JAFJYH010000289">
    <property type="protein sequence ID" value="KAG4413930.1"/>
    <property type="molecule type" value="Genomic_DNA"/>
</dbReference>
<accession>A0A8H7T7K1</accession>
<evidence type="ECO:0000256" key="1">
    <source>
        <dbReference type="SAM" id="MobiDB-lite"/>
    </source>
</evidence>
<gene>
    <name evidence="4" type="ORF">IFR04_012945</name>
</gene>
<evidence type="ECO:0000256" key="2">
    <source>
        <dbReference type="SAM" id="Phobius"/>
    </source>
</evidence>
<organism evidence="4 5">
    <name type="scientific">Cadophora malorum</name>
    <dbReference type="NCBI Taxonomy" id="108018"/>
    <lineage>
        <taxon>Eukaryota</taxon>
        <taxon>Fungi</taxon>
        <taxon>Dikarya</taxon>
        <taxon>Ascomycota</taxon>
        <taxon>Pezizomycotina</taxon>
        <taxon>Leotiomycetes</taxon>
        <taxon>Helotiales</taxon>
        <taxon>Ploettnerulaceae</taxon>
        <taxon>Cadophora</taxon>
    </lineage>
</organism>
<evidence type="ECO:0000313" key="5">
    <source>
        <dbReference type="Proteomes" id="UP000664132"/>
    </source>
</evidence>
<keyword evidence="2" id="KW-0812">Transmembrane</keyword>
<keyword evidence="5" id="KW-1185">Reference proteome</keyword>
<evidence type="ECO:0000256" key="3">
    <source>
        <dbReference type="SAM" id="SignalP"/>
    </source>
</evidence>
<evidence type="ECO:0008006" key="6">
    <source>
        <dbReference type="Google" id="ProtNLM"/>
    </source>
</evidence>
<keyword evidence="2" id="KW-0472">Membrane</keyword>
<feature type="region of interest" description="Disordered" evidence="1">
    <location>
        <begin position="204"/>
        <end position="237"/>
    </location>
</feature>
<feature type="signal peptide" evidence="3">
    <location>
        <begin position="1"/>
        <end position="29"/>
    </location>
</feature>
<sequence length="387" mass="41629">MMRSSIFVNMDSFIWFSFVALSQVQNVLAFTQCYYPDGSIPTDYIWEPCTGDEFSSCCVPSEGDICQPNGLCYYPMTGLAYRGACTDRTFKDPSCNEDICVTGFETTWQWAIECEGSSDILCGTYEDAYHAFPTCSASAATVTTGFQTTRSTTTAGRYTPPPSLDTSRFTVITSSYTTIITATAQTTTRTSTFESTTTSAIAQQVTESARSSGKAASGTVAGASSAGTSPPKSTSSAKAGAVTLTTGVLVAIIVGPILAIAICIGVFLFIRKRRAAKKNEALRLNSANYPPSNGPVGADQVYPYEVDVNQASGPPHHQFGYYGPKIDTYEVDAHSTMRKEKTPVMSGVAEMGRPYQEDLRSPAPTYTEALMPVEMDATPSLRSQTRQ</sequence>
<feature type="compositionally biased region" description="Low complexity" evidence="1">
    <location>
        <begin position="211"/>
        <end position="237"/>
    </location>
</feature>
<protein>
    <recommendedName>
        <fullName evidence="6">Mid2 domain-containing protein</fullName>
    </recommendedName>
</protein>
<dbReference type="AlphaFoldDB" id="A0A8H7T7K1"/>
<dbReference type="CDD" id="cd12841">
    <property type="entry name" value="TM_EphA1"/>
    <property type="match status" value="1"/>
</dbReference>
<dbReference type="Proteomes" id="UP000664132">
    <property type="component" value="Unassembled WGS sequence"/>
</dbReference>
<name>A0A8H7T7K1_9HELO</name>
<dbReference type="OrthoDB" id="5215637at2759"/>
<reference evidence="4" key="1">
    <citation type="submission" date="2021-02" db="EMBL/GenBank/DDBJ databases">
        <title>Genome sequence Cadophora malorum strain M34.</title>
        <authorList>
            <person name="Stefanovic E."/>
            <person name="Vu D."/>
            <person name="Scully C."/>
            <person name="Dijksterhuis J."/>
            <person name="Roader J."/>
            <person name="Houbraken J."/>
        </authorList>
    </citation>
    <scope>NUCLEOTIDE SEQUENCE</scope>
    <source>
        <strain evidence="4">M34</strain>
    </source>
</reference>
<evidence type="ECO:0000313" key="4">
    <source>
        <dbReference type="EMBL" id="KAG4413930.1"/>
    </source>
</evidence>
<feature type="transmembrane region" description="Helical" evidence="2">
    <location>
        <begin position="248"/>
        <end position="270"/>
    </location>
</feature>
<comment type="caution">
    <text evidence="4">The sequence shown here is derived from an EMBL/GenBank/DDBJ whole genome shotgun (WGS) entry which is preliminary data.</text>
</comment>
<proteinExistence type="predicted"/>
<keyword evidence="2" id="KW-1133">Transmembrane helix</keyword>